<name>A0A5P8W0W4_9NOSO</name>
<sequence length="43" mass="4647">MTANFSLLTSLVINIMKGVDYEGSGEMRAGGRGMREINKTPNS</sequence>
<reference evidence="1 2" key="1">
    <citation type="submission" date="2019-10" db="EMBL/GenBank/DDBJ databases">
        <title>Genomic and transcriptomic insights into the perfect genentic adaptation of a filamentous nitrogen-fixing cyanobacterium to rice fields.</title>
        <authorList>
            <person name="Chen Z."/>
        </authorList>
    </citation>
    <scope>NUCLEOTIDE SEQUENCE [LARGE SCALE GENOMIC DNA]</scope>
    <source>
        <strain evidence="1">CCNUC1</strain>
    </source>
</reference>
<organism evidence="1 2">
    <name type="scientific">Nostoc sphaeroides CCNUC1</name>
    <dbReference type="NCBI Taxonomy" id="2653204"/>
    <lineage>
        <taxon>Bacteria</taxon>
        <taxon>Bacillati</taxon>
        <taxon>Cyanobacteriota</taxon>
        <taxon>Cyanophyceae</taxon>
        <taxon>Nostocales</taxon>
        <taxon>Nostocaceae</taxon>
        <taxon>Nostoc</taxon>
    </lineage>
</organism>
<evidence type="ECO:0000313" key="1">
    <source>
        <dbReference type="EMBL" id="QFS46333.1"/>
    </source>
</evidence>
<dbReference type="KEGG" id="nsh:GXM_03814"/>
<protein>
    <submittedName>
        <fullName evidence="1">Uncharacterized protein</fullName>
    </submittedName>
</protein>
<dbReference type="Proteomes" id="UP000326678">
    <property type="component" value="Chromosome Gxm1"/>
</dbReference>
<keyword evidence="2" id="KW-1185">Reference proteome</keyword>
<proteinExistence type="predicted"/>
<evidence type="ECO:0000313" key="2">
    <source>
        <dbReference type="Proteomes" id="UP000326678"/>
    </source>
</evidence>
<dbReference type="EMBL" id="CP045226">
    <property type="protein sequence ID" value="QFS46333.1"/>
    <property type="molecule type" value="Genomic_DNA"/>
</dbReference>
<accession>A0A5P8W0W4</accession>
<dbReference type="AlphaFoldDB" id="A0A5P8W0W4"/>
<gene>
    <name evidence="1" type="ORF">GXM_03814</name>
</gene>